<evidence type="ECO:0000313" key="7">
    <source>
        <dbReference type="EMBL" id="CAA2615005.1"/>
    </source>
</evidence>
<feature type="transmembrane region" description="Helical" evidence="6">
    <location>
        <begin position="222"/>
        <end position="240"/>
    </location>
</feature>
<dbReference type="EMBL" id="LR743588">
    <property type="protein sequence ID" value="CAA2615005.1"/>
    <property type="molecule type" value="Genomic_DNA"/>
</dbReference>
<evidence type="ECO:0000256" key="2">
    <source>
        <dbReference type="ARBA" id="ARBA00006840"/>
    </source>
</evidence>
<evidence type="ECO:0000256" key="4">
    <source>
        <dbReference type="ARBA" id="ARBA00022989"/>
    </source>
</evidence>
<dbReference type="GO" id="GO:0009734">
    <property type="term" value="P:auxin-activated signaling pathway"/>
    <property type="evidence" value="ECO:0007669"/>
    <property type="project" value="InterPro"/>
</dbReference>
<gene>
    <name evidence="7" type="ORF">SI7747_01001368</name>
    <name evidence="8" type="ORF">SI8410_01001494</name>
</gene>
<organism evidence="8 9">
    <name type="scientific">Spirodela intermedia</name>
    <name type="common">Intermediate duckweed</name>
    <dbReference type="NCBI Taxonomy" id="51605"/>
    <lineage>
        <taxon>Eukaryota</taxon>
        <taxon>Viridiplantae</taxon>
        <taxon>Streptophyta</taxon>
        <taxon>Embryophyta</taxon>
        <taxon>Tracheophyta</taxon>
        <taxon>Spermatophyta</taxon>
        <taxon>Magnoliopsida</taxon>
        <taxon>Liliopsida</taxon>
        <taxon>Araceae</taxon>
        <taxon>Lemnoideae</taxon>
        <taxon>Spirodela</taxon>
    </lineage>
</organism>
<dbReference type="PANTHER" id="PTHR32191">
    <property type="entry name" value="TETRASPANIN-8-RELATED"/>
    <property type="match status" value="1"/>
</dbReference>
<feature type="transmembrane region" description="Helical" evidence="6">
    <location>
        <begin position="70"/>
        <end position="96"/>
    </location>
</feature>
<dbReference type="GO" id="GO:0016020">
    <property type="term" value="C:membrane"/>
    <property type="evidence" value="ECO:0007669"/>
    <property type="project" value="UniProtKB-SubCell"/>
</dbReference>
<dbReference type="Proteomes" id="UP000663760">
    <property type="component" value="Chromosome 1"/>
</dbReference>
<keyword evidence="4 6" id="KW-1133">Transmembrane helix</keyword>
<keyword evidence="9" id="KW-1185">Reference proteome</keyword>
<dbReference type="InterPro" id="IPR044991">
    <property type="entry name" value="TET_plant"/>
</dbReference>
<evidence type="ECO:0000256" key="1">
    <source>
        <dbReference type="ARBA" id="ARBA00004141"/>
    </source>
</evidence>
<feature type="transmembrane region" description="Helical" evidence="6">
    <location>
        <begin position="12"/>
        <end position="32"/>
    </location>
</feature>
<proteinExistence type="inferred from homology"/>
<comment type="similarity">
    <text evidence="2">Belongs to the tetraspanin (TM4SF) family.</text>
</comment>
<protein>
    <submittedName>
        <fullName evidence="8">Uncharacterized protein</fullName>
    </submittedName>
</protein>
<dbReference type="Pfam" id="PF00335">
    <property type="entry name" value="Tetraspanin"/>
    <property type="match status" value="1"/>
</dbReference>
<dbReference type="OrthoDB" id="620353at2759"/>
<evidence type="ECO:0000313" key="8">
    <source>
        <dbReference type="EMBL" id="CAA7389446.1"/>
    </source>
</evidence>
<evidence type="ECO:0000313" key="9">
    <source>
        <dbReference type="Proteomes" id="UP000663760"/>
    </source>
</evidence>
<feature type="transmembrane region" description="Helical" evidence="6">
    <location>
        <begin position="44"/>
        <end position="64"/>
    </location>
</feature>
<name>A0A7I8K0W0_SPIIN</name>
<keyword evidence="3 6" id="KW-0812">Transmembrane</keyword>
<evidence type="ECO:0000256" key="6">
    <source>
        <dbReference type="SAM" id="Phobius"/>
    </source>
</evidence>
<evidence type="ECO:0000256" key="5">
    <source>
        <dbReference type="ARBA" id="ARBA00023136"/>
    </source>
</evidence>
<reference evidence="8" key="1">
    <citation type="submission" date="2020-02" db="EMBL/GenBank/DDBJ databases">
        <authorList>
            <person name="Scholz U."/>
            <person name="Mascher M."/>
            <person name="Fiebig A."/>
        </authorList>
    </citation>
    <scope>NUCLEOTIDE SEQUENCE</scope>
</reference>
<dbReference type="InterPro" id="IPR018499">
    <property type="entry name" value="Tetraspanin/Peripherin"/>
</dbReference>
<dbReference type="EMBL" id="LR746264">
    <property type="protein sequence ID" value="CAA7389446.1"/>
    <property type="molecule type" value="Genomic_DNA"/>
</dbReference>
<accession>A0A7I8K0W0</accession>
<dbReference type="AlphaFoldDB" id="A0A7I8K0W0"/>
<evidence type="ECO:0000256" key="3">
    <source>
        <dbReference type="ARBA" id="ARBA00022692"/>
    </source>
</evidence>
<sequence>MYYRFSNTVIGYLNLLTMLAAIPIIGGGLWMARSSATCERFLQTPLLVVGFVVLLVSLAGFVGACFNIAWALWLYLCVMLLLIGVLLGLTVFGFAVTSRGGGTQVPGRVYREYHLQDYHPWLRSRVTDSGSWLAFRSCIVSSKACAMVASWTPLDYMERNLSPVQSGCCKPPTSCQYGEGASAAAQDGDCYRWSNEAAVLCYECDSCRAGVLEQVRRDWHKVTVLNVVVLAFLVGVYSVGCCAFRNARRSGADFPLGENRMSKVRPRWDYYWWRWWYDRKDQLY</sequence>
<keyword evidence="5 6" id="KW-0472">Membrane</keyword>
<comment type="subcellular location">
    <subcellularLocation>
        <location evidence="1">Membrane</location>
        <topology evidence="1">Multi-pass membrane protein</topology>
    </subcellularLocation>
</comment>